<dbReference type="InterPro" id="IPR008767">
    <property type="entry name" value="Phage_SPP1_head-tail_adaptor"/>
</dbReference>
<proteinExistence type="predicted"/>
<dbReference type="Proteomes" id="UP001553161">
    <property type="component" value="Unassembled WGS sequence"/>
</dbReference>
<evidence type="ECO:0000313" key="2">
    <source>
        <dbReference type="Proteomes" id="UP001553161"/>
    </source>
</evidence>
<comment type="caution">
    <text evidence="1">The sequence shown here is derived from an EMBL/GenBank/DDBJ whole genome shotgun (WGS) entry which is preliminary data.</text>
</comment>
<sequence length="112" mass="11937">MSPHLLRTRLGLERPVALADGAGGASVGWSQEGLLWGALEPLPGREAGHDGAAVSRVRYRITLRGAPVGAPSRPRVRDRLRAGVRCFEITAVREADPAARFLICDAVEEVSA</sequence>
<dbReference type="Gene3D" id="2.40.10.270">
    <property type="entry name" value="Bacteriophage SPP1 head-tail adaptor protein"/>
    <property type="match status" value="1"/>
</dbReference>
<evidence type="ECO:0000313" key="1">
    <source>
        <dbReference type="EMBL" id="MEV8465443.1"/>
    </source>
</evidence>
<accession>A0ABV3L1R5</accession>
<keyword evidence="2" id="KW-1185">Reference proteome</keyword>
<reference evidence="1 2" key="1">
    <citation type="submission" date="2024-07" db="EMBL/GenBank/DDBJ databases">
        <authorList>
            <person name="Kang M."/>
        </authorList>
    </citation>
    <scope>NUCLEOTIDE SEQUENCE [LARGE SCALE GENOMIC DNA]</scope>
    <source>
        <strain evidence="1 2">DFM31</strain>
    </source>
</reference>
<gene>
    <name evidence="1" type="ORF">AB0T83_01425</name>
</gene>
<organism evidence="1 2">
    <name type="scientific">Meridianimarinicoccus marinus</name>
    <dbReference type="NCBI Taxonomy" id="3231483"/>
    <lineage>
        <taxon>Bacteria</taxon>
        <taxon>Pseudomonadati</taxon>
        <taxon>Pseudomonadota</taxon>
        <taxon>Alphaproteobacteria</taxon>
        <taxon>Rhodobacterales</taxon>
        <taxon>Paracoccaceae</taxon>
        <taxon>Meridianimarinicoccus</taxon>
    </lineage>
</organism>
<dbReference type="RefSeq" id="WP_366190918.1">
    <property type="nucleotide sequence ID" value="NZ_JBFBVU010000001.1"/>
</dbReference>
<dbReference type="Pfam" id="PF05521">
    <property type="entry name" value="Phage_HCP"/>
    <property type="match status" value="1"/>
</dbReference>
<protein>
    <submittedName>
        <fullName evidence="1">Head-tail adaptor protein</fullName>
    </submittedName>
</protein>
<dbReference type="InterPro" id="IPR038666">
    <property type="entry name" value="SSP1_head-tail_sf"/>
</dbReference>
<dbReference type="EMBL" id="JBFBVU010000001">
    <property type="protein sequence ID" value="MEV8465443.1"/>
    <property type="molecule type" value="Genomic_DNA"/>
</dbReference>
<name>A0ABV3L1R5_9RHOB</name>